<gene>
    <name evidence="5" type="ORF">M9458_050991</name>
</gene>
<dbReference type="InterPro" id="IPR013783">
    <property type="entry name" value="Ig-like_fold"/>
</dbReference>
<dbReference type="GO" id="GO:0016020">
    <property type="term" value="C:membrane"/>
    <property type="evidence" value="ECO:0007669"/>
    <property type="project" value="UniProtKB-SubCell"/>
</dbReference>
<evidence type="ECO:0000313" key="6">
    <source>
        <dbReference type="Proteomes" id="UP001529510"/>
    </source>
</evidence>
<organism evidence="5 6">
    <name type="scientific">Cirrhinus mrigala</name>
    <name type="common">Mrigala</name>
    <dbReference type="NCBI Taxonomy" id="683832"/>
    <lineage>
        <taxon>Eukaryota</taxon>
        <taxon>Metazoa</taxon>
        <taxon>Chordata</taxon>
        <taxon>Craniata</taxon>
        <taxon>Vertebrata</taxon>
        <taxon>Euteleostomi</taxon>
        <taxon>Actinopterygii</taxon>
        <taxon>Neopterygii</taxon>
        <taxon>Teleostei</taxon>
        <taxon>Ostariophysi</taxon>
        <taxon>Cypriniformes</taxon>
        <taxon>Cyprinidae</taxon>
        <taxon>Labeoninae</taxon>
        <taxon>Labeonini</taxon>
        <taxon>Cirrhinus</taxon>
    </lineage>
</organism>
<feature type="domain" description="Immunoglobulin V-set" evidence="4">
    <location>
        <begin position="10"/>
        <end position="89"/>
    </location>
</feature>
<accession>A0ABD0MUL8</accession>
<protein>
    <recommendedName>
        <fullName evidence="4">Immunoglobulin V-set domain-containing protein</fullName>
    </recommendedName>
</protein>
<evidence type="ECO:0000256" key="1">
    <source>
        <dbReference type="ARBA" id="ARBA00004370"/>
    </source>
</evidence>
<reference evidence="5 6" key="1">
    <citation type="submission" date="2024-05" db="EMBL/GenBank/DDBJ databases">
        <title>Genome sequencing and assembly of Indian major carp, Cirrhinus mrigala (Hamilton, 1822).</title>
        <authorList>
            <person name="Mohindra V."/>
            <person name="Chowdhury L.M."/>
            <person name="Lal K."/>
            <person name="Jena J.K."/>
        </authorList>
    </citation>
    <scope>NUCLEOTIDE SEQUENCE [LARGE SCALE GENOMIC DNA]</scope>
    <source>
        <strain evidence="5">CM1030</strain>
        <tissue evidence="5">Blood</tissue>
    </source>
</reference>
<evidence type="ECO:0000313" key="5">
    <source>
        <dbReference type="EMBL" id="KAL0153713.1"/>
    </source>
</evidence>
<dbReference type="EMBL" id="JAMKFB020000080">
    <property type="protein sequence ID" value="KAL0153713.1"/>
    <property type="molecule type" value="Genomic_DNA"/>
</dbReference>
<keyword evidence="2" id="KW-0812">Transmembrane</keyword>
<dbReference type="InterPro" id="IPR050671">
    <property type="entry name" value="CD300_family_receptors"/>
</dbReference>
<sequence>GAGIEKMKIGVKSGSPGIIPCLYDKKYKENRKYWCNGKFWAYCSILAYANETGKYSLTDYPNQSLFTVRWENLQTSDSGFYWCAVEISDTDDGKDLFLYVQS</sequence>
<name>A0ABD0MUL8_CIRMR</name>
<dbReference type="Pfam" id="PF07686">
    <property type="entry name" value="V-set"/>
    <property type="match status" value="1"/>
</dbReference>
<comment type="caution">
    <text evidence="5">The sequence shown here is derived from an EMBL/GenBank/DDBJ whole genome shotgun (WGS) entry which is preliminary data.</text>
</comment>
<evidence type="ECO:0000256" key="2">
    <source>
        <dbReference type="ARBA" id="ARBA00022692"/>
    </source>
</evidence>
<dbReference type="PANTHER" id="PTHR11860">
    <property type="entry name" value="POLYMERIC-IMMUNOGLOBULIN RECEPTOR"/>
    <property type="match status" value="1"/>
</dbReference>
<dbReference type="PANTHER" id="PTHR11860:SF87">
    <property type="entry name" value="CMRF35-LIKE MOLECULE 8"/>
    <property type="match status" value="1"/>
</dbReference>
<evidence type="ECO:0000259" key="4">
    <source>
        <dbReference type="Pfam" id="PF07686"/>
    </source>
</evidence>
<dbReference type="InterPro" id="IPR013106">
    <property type="entry name" value="Ig_V-set"/>
</dbReference>
<dbReference type="SUPFAM" id="SSF48726">
    <property type="entry name" value="Immunoglobulin"/>
    <property type="match status" value="1"/>
</dbReference>
<dbReference type="Gene3D" id="2.60.40.10">
    <property type="entry name" value="Immunoglobulins"/>
    <property type="match status" value="1"/>
</dbReference>
<keyword evidence="3" id="KW-0472">Membrane</keyword>
<comment type="subcellular location">
    <subcellularLocation>
        <location evidence="1">Membrane</location>
    </subcellularLocation>
</comment>
<dbReference type="AlphaFoldDB" id="A0ABD0MUL8"/>
<keyword evidence="6" id="KW-1185">Reference proteome</keyword>
<dbReference type="InterPro" id="IPR036179">
    <property type="entry name" value="Ig-like_dom_sf"/>
</dbReference>
<dbReference type="Proteomes" id="UP001529510">
    <property type="component" value="Unassembled WGS sequence"/>
</dbReference>
<feature type="non-terminal residue" evidence="5">
    <location>
        <position position="1"/>
    </location>
</feature>
<feature type="non-terminal residue" evidence="5">
    <location>
        <position position="102"/>
    </location>
</feature>
<evidence type="ECO:0000256" key="3">
    <source>
        <dbReference type="ARBA" id="ARBA00023136"/>
    </source>
</evidence>
<proteinExistence type="predicted"/>